<evidence type="ECO:0000256" key="2">
    <source>
        <dbReference type="SAM" id="SignalP"/>
    </source>
</evidence>
<comment type="caution">
    <text evidence="3">The sequence shown here is derived from an EMBL/GenBank/DDBJ whole genome shotgun (WGS) entry which is preliminary data.</text>
</comment>
<proteinExistence type="predicted"/>
<name>A0ABW4C723_9BACL</name>
<organism evidence="3 4">
    <name type="scientific">Kroppenstedtia sanguinis</name>
    <dbReference type="NCBI Taxonomy" id="1380684"/>
    <lineage>
        <taxon>Bacteria</taxon>
        <taxon>Bacillati</taxon>
        <taxon>Bacillota</taxon>
        <taxon>Bacilli</taxon>
        <taxon>Bacillales</taxon>
        <taxon>Thermoactinomycetaceae</taxon>
        <taxon>Kroppenstedtia</taxon>
    </lineage>
</organism>
<feature type="signal peptide" evidence="2">
    <location>
        <begin position="1"/>
        <end position="25"/>
    </location>
</feature>
<feature type="chain" id="PRO_5047383660" evidence="2">
    <location>
        <begin position="26"/>
        <end position="154"/>
    </location>
</feature>
<evidence type="ECO:0000256" key="1">
    <source>
        <dbReference type="SAM" id="MobiDB-lite"/>
    </source>
</evidence>
<keyword evidence="4" id="KW-1185">Reference proteome</keyword>
<sequence length="154" mass="17991">MRKFIPVFLAIMLVFELPIPSVVNASANVLNEQEKDVQLIENKKKEEVSVQSTIPLFLQLLKTNWNKAKQKGKKVKDNHSKTKKKLPVKSEIYSSKDRVNAKGKVVQRRYYDGKGRVRTDIDYTNHGNSKTHPKVPHRHDWKWKNGKPVRGKWY</sequence>
<feature type="region of interest" description="Disordered" evidence="1">
    <location>
        <begin position="69"/>
        <end position="90"/>
    </location>
</feature>
<dbReference type="Proteomes" id="UP001597282">
    <property type="component" value="Unassembled WGS sequence"/>
</dbReference>
<dbReference type="EMBL" id="JBHTNU010000002">
    <property type="protein sequence ID" value="MFD1425946.1"/>
    <property type="molecule type" value="Genomic_DNA"/>
</dbReference>
<dbReference type="RefSeq" id="WP_380162949.1">
    <property type="nucleotide sequence ID" value="NZ_JBHTNU010000002.1"/>
</dbReference>
<protein>
    <submittedName>
        <fullName evidence="3">Uncharacterized protein</fullName>
    </submittedName>
</protein>
<evidence type="ECO:0000313" key="4">
    <source>
        <dbReference type="Proteomes" id="UP001597282"/>
    </source>
</evidence>
<gene>
    <name evidence="3" type="ORF">ACFQ4Y_03220</name>
</gene>
<reference evidence="4" key="1">
    <citation type="journal article" date="2019" name="Int. J. Syst. Evol. Microbiol.">
        <title>The Global Catalogue of Microorganisms (GCM) 10K type strain sequencing project: providing services to taxonomists for standard genome sequencing and annotation.</title>
        <authorList>
            <consortium name="The Broad Institute Genomics Platform"/>
            <consortium name="The Broad Institute Genome Sequencing Center for Infectious Disease"/>
            <person name="Wu L."/>
            <person name="Ma J."/>
        </authorList>
    </citation>
    <scope>NUCLEOTIDE SEQUENCE [LARGE SCALE GENOMIC DNA]</scope>
    <source>
        <strain evidence="4">S1</strain>
    </source>
</reference>
<keyword evidence="2" id="KW-0732">Signal</keyword>
<evidence type="ECO:0000313" key="3">
    <source>
        <dbReference type="EMBL" id="MFD1425946.1"/>
    </source>
</evidence>
<accession>A0ABW4C723</accession>